<reference evidence="1" key="1">
    <citation type="submission" date="2022-10" db="EMBL/GenBank/DDBJ databases">
        <authorList>
            <person name="Meaden S."/>
        </authorList>
    </citation>
    <scope>NUCLEOTIDE SEQUENCE</scope>
</reference>
<accession>A0A9N6WU29</accession>
<organism evidence="1">
    <name type="scientific">Ochrobactrum phage ORM_20</name>
    <dbReference type="NCBI Taxonomy" id="2985243"/>
    <lineage>
        <taxon>Viruses</taxon>
    </lineage>
</organism>
<dbReference type="EMBL" id="OX359470">
    <property type="protein sequence ID" value="CAI3971224.1"/>
    <property type="molecule type" value="Genomic_DNA"/>
</dbReference>
<gene>
    <name evidence="1" type="ORF">ORM20_00175</name>
</gene>
<proteinExistence type="predicted"/>
<sequence>MISYEEVRDLLLEDIEEKGHTSALIRPSSVLSGHIQRMVSEELVLAIRIPELDERSLEYWRIIKK</sequence>
<evidence type="ECO:0000313" key="1">
    <source>
        <dbReference type="EMBL" id="CAI3971224.1"/>
    </source>
</evidence>
<name>A0A9N6WU29_9VIRU</name>
<protein>
    <submittedName>
        <fullName evidence="1">Uncharacterized protein</fullName>
    </submittedName>
</protein>